<sequence length="61" mass="7050">MVMQYTSYPRNILFCRLNGGSHLEWDASLAIKLKNKEFMPYKLRQIIAAVFFVKPKGDGDV</sequence>
<evidence type="ECO:0000313" key="2">
    <source>
        <dbReference type="EMBL" id="KST69757.1"/>
    </source>
</evidence>
<evidence type="ECO:0000313" key="3">
    <source>
        <dbReference type="Proteomes" id="UP000053372"/>
    </source>
</evidence>
<proteinExistence type="predicted"/>
<dbReference type="EMBL" id="LMTZ01000013">
    <property type="protein sequence ID" value="KST69757.1"/>
    <property type="molecule type" value="Genomic_DNA"/>
</dbReference>
<organism evidence="1 3">
    <name type="scientific">Mastigocoleus testarum BC008</name>
    <dbReference type="NCBI Taxonomy" id="371196"/>
    <lineage>
        <taxon>Bacteria</taxon>
        <taxon>Bacillati</taxon>
        <taxon>Cyanobacteriota</taxon>
        <taxon>Cyanophyceae</taxon>
        <taxon>Nostocales</taxon>
        <taxon>Hapalosiphonaceae</taxon>
        <taxon>Mastigocoleus</taxon>
    </lineage>
</organism>
<evidence type="ECO:0000313" key="1">
    <source>
        <dbReference type="EMBL" id="KST67607.1"/>
    </source>
</evidence>
<reference evidence="1 3" key="1">
    <citation type="journal article" date="2015" name="Genome Announc.">
        <title>Draft Genome of the Euendolithic (true boring) Cyanobacterium Mastigocoleus testarum strain BC008.</title>
        <authorList>
            <person name="Guida B.S."/>
            <person name="Garcia-Pichel F."/>
        </authorList>
    </citation>
    <scope>NUCLEOTIDE SEQUENCE [LARGE SCALE GENOMIC DNA]</scope>
    <source>
        <strain evidence="1 3">BC008</strain>
    </source>
</reference>
<dbReference type="EMBL" id="LMTZ01000086">
    <property type="protein sequence ID" value="KST67607.1"/>
    <property type="molecule type" value="Genomic_DNA"/>
</dbReference>
<accession>A0A0V7ZTD7</accession>
<name>A0A0V7ZTD7_9CYAN</name>
<keyword evidence="3" id="KW-1185">Reference proteome</keyword>
<gene>
    <name evidence="1" type="ORF">BC008_30910</name>
    <name evidence="2" type="ORF">BC008_35940</name>
</gene>
<comment type="caution">
    <text evidence="1">The sequence shown here is derived from an EMBL/GenBank/DDBJ whole genome shotgun (WGS) entry which is preliminary data.</text>
</comment>
<protein>
    <submittedName>
        <fullName evidence="1">Uncharacterized protein</fullName>
    </submittedName>
</protein>
<dbReference type="AlphaFoldDB" id="A0A0V7ZTD7"/>
<dbReference type="Proteomes" id="UP000053372">
    <property type="component" value="Unassembled WGS sequence"/>
</dbReference>